<evidence type="ECO:0000313" key="2">
    <source>
        <dbReference type="Proteomes" id="UP001498398"/>
    </source>
</evidence>
<dbReference type="Proteomes" id="UP001498398">
    <property type="component" value="Unassembled WGS sequence"/>
</dbReference>
<protein>
    <submittedName>
        <fullName evidence="1">Uncharacterized protein</fullName>
    </submittedName>
</protein>
<evidence type="ECO:0000313" key="1">
    <source>
        <dbReference type="EMBL" id="KAK7454024.1"/>
    </source>
</evidence>
<comment type="caution">
    <text evidence="1">The sequence shown here is derived from an EMBL/GenBank/DDBJ whole genome shotgun (WGS) entry which is preliminary data.</text>
</comment>
<name>A0ABR1J8H8_9AGAR</name>
<proteinExistence type="predicted"/>
<keyword evidence="2" id="KW-1185">Reference proteome</keyword>
<organism evidence="1 2">
    <name type="scientific">Marasmiellus scandens</name>
    <dbReference type="NCBI Taxonomy" id="2682957"/>
    <lineage>
        <taxon>Eukaryota</taxon>
        <taxon>Fungi</taxon>
        <taxon>Dikarya</taxon>
        <taxon>Basidiomycota</taxon>
        <taxon>Agaricomycotina</taxon>
        <taxon>Agaricomycetes</taxon>
        <taxon>Agaricomycetidae</taxon>
        <taxon>Agaricales</taxon>
        <taxon>Marasmiineae</taxon>
        <taxon>Omphalotaceae</taxon>
        <taxon>Marasmiellus</taxon>
    </lineage>
</organism>
<reference evidence="1 2" key="1">
    <citation type="submission" date="2024-01" db="EMBL/GenBank/DDBJ databases">
        <title>A draft genome for the cacao thread blight pathogen Marasmiellus scandens.</title>
        <authorList>
            <person name="Baruah I.K."/>
            <person name="Leung J."/>
            <person name="Bukari Y."/>
            <person name="Amoako-Attah I."/>
            <person name="Meinhardt L.W."/>
            <person name="Bailey B.A."/>
            <person name="Cohen S.P."/>
        </authorList>
    </citation>
    <scope>NUCLEOTIDE SEQUENCE [LARGE SCALE GENOMIC DNA]</scope>
    <source>
        <strain evidence="1 2">GH-19</strain>
    </source>
</reference>
<accession>A0ABR1J8H8</accession>
<sequence length="221" mass="25439">MSEPSTSIDKPPKDPEVIGFYSRHSAGITESLSRYKRKWYLTYSRPYGMVDPPGTRIVCSLNTPDETVSEEYARRHFWLNPDMPGAPYKPDDPDYATQKWISSPIHILLDAEPSVARLTGRTRAQKSRVYGEGDKEILCFEVEVTIPDEVLLRQCYYCLAWEGEGPGKRWKPCGDDMFWCPMCESNGSLASSFSTTFEKLKRDTLMPLFNRYCFPRNNLYS</sequence>
<gene>
    <name evidence="1" type="ORF">VKT23_011535</name>
</gene>
<dbReference type="EMBL" id="JBANRG010000025">
    <property type="protein sequence ID" value="KAK7454024.1"/>
    <property type="molecule type" value="Genomic_DNA"/>
</dbReference>